<dbReference type="AlphaFoldDB" id="A0A0C3E6N9"/>
<proteinExistence type="predicted"/>
<dbReference type="RefSeq" id="WP_041156318.1">
    <property type="nucleotide sequence ID" value="NZ_CBCRVP010000016.1"/>
</dbReference>
<dbReference type="Gene3D" id="3.40.50.720">
    <property type="entry name" value="NAD(P)-binding Rossmann-like Domain"/>
    <property type="match status" value="1"/>
</dbReference>
<organism evidence="1 2">
    <name type="scientific">Vibrio mytili</name>
    <dbReference type="NCBI Taxonomy" id="50718"/>
    <lineage>
        <taxon>Bacteria</taxon>
        <taxon>Pseudomonadati</taxon>
        <taxon>Pseudomonadota</taxon>
        <taxon>Gammaproteobacteria</taxon>
        <taxon>Vibrionales</taxon>
        <taxon>Vibrionaceae</taxon>
        <taxon>Vibrio</taxon>
    </lineage>
</organism>
<dbReference type="SUPFAM" id="SSF51735">
    <property type="entry name" value="NAD(P)-binding Rossmann-fold domains"/>
    <property type="match status" value="1"/>
</dbReference>
<evidence type="ECO:0000313" key="1">
    <source>
        <dbReference type="EMBL" id="KIN10068.1"/>
    </source>
</evidence>
<protein>
    <submittedName>
        <fullName evidence="1">C factor cell-cell signaling protein</fullName>
    </submittedName>
</protein>
<dbReference type="Proteomes" id="UP000031977">
    <property type="component" value="Unassembled WGS sequence"/>
</dbReference>
<dbReference type="EMBL" id="JXOK01000061">
    <property type="protein sequence ID" value="KIN10068.1"/>
    <property type="molecule type" value="Genomic_DNA"/>
</dbReference>
<gene>
    <name evidence="1" type="ORF">SU60_15530</name>
</gene>
<name>A0A0C3E6N9_9VIBR</name>
<dbReference type="InterPro" id="IPR036291">
    <property type="entry name" value="NAD(P)-bd_dom_sf"/>
</dbReference>
<dbReference type="PRINTS" id="PR00081">
    <property type="entry name" value="GDHRDH"/>
</dbReference>
<dbReference type="NCBIfam" id="NF006532">
    <property type="entry name" value="PRK09009.1"/>
    <property type="match status" value="1"/>
</dbReference>
<dbReference type="GO" id="GO:0005737">
    <property type="term" value="C:cytoplasm"/>
    <property type="evidence" value="ECO:0007669"/>
    <property type="project" value="TreeGrafter"/>
</dbReference>
<sequence>MKILIVGGNGGIGLAMVQEAVKRFPNADVHATYHTEKPAWQALRVAWHQLDASNESQVQLLSESIEDIDWVINCVGLLHTPEKGPEKNLGALDPDFFMRNITVNTLPSLLLAKYFTPQLKRRQAPKFAVISAKVGSIADNRLGGWYSYRVSKSALNMFLKTMSIEWQRTVKNGVVLAFHPGTTDTALSEPFQDNVPVGKLFTPQHVAEDLLGLLEKATPQDSGAFWAYDGEILPW</sequence>
<dbReference type="OrthoDB" id="9785826at2"/>
<dbReference type="GO" id="GO:0016491">
    <property type="term" value="F:oxidoreductase activity"/>
    <property type="evidence" value="ECO:0007669"/>
    <property type="project" value="TreeGrafter"/>
</dbReference>
<evidence type="ECO:0000313" key="2">
    <source>
        <dbReference type="Proteomes" id="UP000031977"/>
    </source>
</evidence>
<dbReference type="STRING" id="50718.SU60_15530"/>
<reference evidence="1 2" key="1">
    <citation type="submission" date="2015-01" db="EMBL/GenBank/DDBJ databases">
        <title>Draft genome of Vibrio mytili type strain CAIM 528.</title>
        <authorList>
            <person name="Gonzalez-Castillo A."/>
            <person name="Gomez-Gil B."/>
            <person name="Enciso-Ibarra J."/>
        </authorList>
    </citation>
    <scope>NUCLEOTIDE SEQUENCE [LARGE SCALE GENOMIC DNA]</scope>
    <source>
        <strain evidence="1 2">CAIM 528</strain>
    </source>
</reference>
<dbReference type="InterPro" id="IPR002347">
    <property type="entry name" value="SDR_fam"/>
</dbReference>
<accession>A0A0C3E6N9</accession>
<dbReference type="InterPro" id="IPR051468">
    <property type="entry name" value="Fungal_SecMetab_SDRs"/>
</dbReference>
<comment type="caution">
    <text evidence="1">The sequence shown here is derived from an EMBL/GenBank/DDBJ whole genome shotgun (WGS) entry which is preliminary data.</text>
</comment>
<dbReference type="CDD" id="cd05325">
    <property type="entry name" value="carb_red_sniffer_like_SDR_c"/>
    <property type="match status" value="1"/>
</dbReference>
<dbReference type="PANTHER" id="PTHR43544">
    <property type="entry name" value="SHORT-CHAIN DEHYDROGENASE/REDUCTASE"/>
    <property type="match status" value="1"/>
</dbReference>
<dbReference type="Pfam" id="PF00106">
    <property type="entry name" value="adh_short"/>
    <property type="match status" value="1"/>
</dbReference>
<keyword evidence="2" id="KW-1185">Reference proteome</keyword>
<dbReference type="PANTHER" id="PTHR43544:SF12">
    <property type="entry name" value="NAD(P)-BINDING ROSSMANN-FOLD SUPERFAMILY PROTEIN"/>
    <property type="match status" value="1"/>
</dbReference>